<dbReference type="EMBL" id="BAAAKV010000049">
    <property type="protein sequence ID" value="GAA1185685.1"/>
    <property type="molecule type" value="Genomic_DNA"/>
</dbReference>
<organism evidence="2 3">
    <name type="scientific">Streptomyces hebeiensis</name>
    <dbReference type="NCBI Taxonomy" id="229486"/>
    <lineage>
        <taxon>Bacteria</taxon>
        <taxon>Bacillati</taxon>
        <taxon>Actinomycetota</taxon>
        <taxon>Actinomycetes</taxon>
        <taxon>Kitasatosporales</taxon>
        <taxon>Streptomycetaceae</taxon>
        <taxon>Streptomyces</taxon>
    </lineage>
</organism>
<keyword evidence="1" id="KW-1133">Transmembrane helix</keyword>
<evidence type="ECO:0000313" key="2">
    <source>
        <dbReference type="EMBL" id="GAA1185685.1"/>
    </source>
</evidence>
<keyword evidence="3" id="KW-1185">Reference proteome</keyword>
<reference evidence="2 3" key="1">
    <citation type="journal article" date="2019" name="Int. J. Syst. Evol. Microbiol.">
        <title>The Global Catalogue of Microorganisms (GCM) 10K type strain sequencing project: providing services to taxonomists for standard genome sequencing and annotation.</title>
        <authorList>
            <consortium name="The Broad Institute Genomics Platform"/>
            <consortium name="The Broad Institute Genome Sequencing Center for Infectious Disease"/>
            <person name="Wu L."/>
            <person name="Ma J."/>
        </authorList>
    </citation>
    <scope>NUCLEOTIDE SEQUENCE [LARGE SCALE GENOMIC DNA]</scope>
    <source>
        <strain evidence="2 3">JCM 12696</strain>
    </source>
</reference>
<keyword evidence="1" id="KW-0472">Membrane</keyword>
<evidence type="ECO:0008006" key="4">
    <source>
        <dbReference type="Google" id="ProtNLM"/>
    </source>
</evidence>
<feature type="transmembrane region" description="Helical" evidence="1">
    <location>
        <begin position="21"/>
        <end position="45"/>
    </location>
</feature>
<protein>
    <recommendedName>
        <fullName evidence="4">Integral membrane protein</fullName>
    </recommendedName>
</protein>
<accession>A0ABN1V325</accession>
<sequence length="92" mass="9560">MGLHPQSTRSAATRDAVTVEIVFALVTGLVLAGAVFALGAVTAWYLGLPDLATRVAAVAAGVAFVVRVVRVLWRFPRPSGRSERPGRTGSGS</sequence>
<dbReference type="Proteomes" id="UP001501371">
    <property type="component" value="Unassembled WGS sequence"/>
</dbReference>
<keyword evidence="1" id="KW-0812">Transmembrane</keyword>
<dbReference type="RefSeq" id="WP_344280702.1">
    <property type="nucleotide sequence ID" value="NZ_BAAAKV010000049.1"/>
</dbReference>
<dbReference type="Pfam" id="PF19857">
    <property type="entry name" value="DUF6332"/>
    <property type="match status" value="1"/>
</dbReference>
<gene>
    <name evidence="2" type="ORF">GCM10009654_49120</name>
</gene>
<evidence type="ECO:0000256" key="1">
    <source>
        <dbReference type="SAM" id="Phobius"/>
    </source>
</evidence>
<feature type="transmembrane region" description="Helical" evidence="1">
    <location>
        <begin position="51"/>
        <end position="73"/>
    </location>
</feature>
<evidence type="ECO:0000313" key="3">
    <source>
        <dbReference type="Proteomes" id="UP001501371"/>
    </source>
</evidence>
<proteinExistence type="predicted"/>
<dbReference type="InterPro" id="IPR046295">
    <property type="entry name" value="DUF6332"/>
</dbReference>
<comment type="caution">
    <text evidence="2">The sequence shown here is derived from an EMBL/GenBank/DDBJ whole genome shotgun (WGS) entry which is preliminary data.</text>
</comment>
<name>A0ABN1V325_9ACTN</name>